<evidence type="ECO:0000256" key="7">
    <source>
        <dbReference type="ARBA" id="ARBA00022967"/>
    </source>
</evidence>
<evidence type="ECO:0000256" key="5">
    <source>
        <dbReference type="ARBA" id="ARBA00022719"/>
    </source>
</evidence>
<dbReference type="InterPro" id="IPR006138">
    <property type="entry name" value="NADH_UQ_OxRdtase_20Kd_su"/>
</dbReference>
<comment type="similarity">
    <text evidence="1 12 13">Belongs to the complex I 20 kDa subunit family.</text>
</comment>
<evidence type="ECO:0000256" key="13">
    <source>
        <dbReference type="RuleBase" id="RU004464"/>
    </source>
</evidence>
<dbReference type="PANTHER" id="PTHR11995">
    <property type="entry name" value="NADH DEHYDROGENASE"/>
    <property type="match status" value="1"/>
</dbReference>
<feature type="binding site" evidence="12">
    <location>
        <position position="104"/>
    </location>
    <ligand>
        <name>[4Fe-4S] cluster</name>
        <dbReference type="ChEBI" id="CHEBI:49883"/>
    </ligand>
</feature>
<dbReference type="GO" id="GO:0009060">
    <property type="term" value="P:aerobic respiration"/>
    <property type="evidence" value="ECO:0007669"/>
    <property type="project" value="TreeGrafter"/>
</dbReference>
<name>A0A7C1XFB3_THERO</name>
<keyword evidence="7 12" id="KW-1278">Translocase</keyword>
<dbReference type="Gene3D" id="3.40.50.12280">
    <property type="match status" value="1"/>
</dbReference>
<evidence type="ECO:0000256" key="4">
    <source>
        <dbReference type="ARBA" id="ARBA00022485"/>
    </source>
</evidence>
<dbReference type="NCBIfam" id="NF005012">
    <property type="entry name" value="PRK06411.1"/>
    <property type="match status" value="1"/>
</dbReference>
<feature type="binding site" evidence="12">
    <location>
        <position position="38"/>
    </location>
    <ligand>
        <name>[4Fe-4S] cluster</name>
        <dbReference type="ChEBI" id="CHEBI:49883"/>
    </ligand>
</feature>
<protein>
    <recommendedName>
        <fullName evidence="12">NADH-quinone oxidoreductase subunit B</fullName>
        <ecNumber evidence="12">7.1.1.-</ecNumber>
    </recommendedName>
    <alternativeName>
        <fullName evidence="12">NADH dehydrogenase I subunit B</fullName>
    </alternativeName>
    <alternativeName>
        <fullName evidence="12">NDH-1 subunit B</fullName>
    </alternativeName>
</protein>
<proteinExistence type="inferred from homology"/>
<dbReference type="EMBL" id="DSJL01000006">
    <property type="protein sequence ID" value="HEF64431.1"/>
    <property type="molecule type" value="Genomic_DNA"/>
</dbReference>
<dbReference type="GO" id="GO:0015990">
    <property type="term" value="P:electron transport coupled proton transport"/>
    <property type="evidence" value="ECO:0007669"/>
    <property type="project" value="TreeGrafter"/>
</dbReference>
<comment type="subcellular location">
    <subcellularLocation>
        <location evidence="12">Cell membrane</location>
        <topology evidence="12">Peripheral membrane protein</topology>
        <orientation evidence="12">Cytoplasmic side</orientation>
    </subcellularLocation>
</comment>
<dbReference type="GO" id="GO:0045271">
    <property type="term" value="C:respiratory chain complex I"/>
    <property type="evidence" value="ECO:0007669"/>
    <property type="project" value="TreeGrafter"/>
</dbReference>
<dbReference type="PANTHER" id="PTHR11995:SF33">
    <property type="entry name" value="NADH-QUINONE OXIDOREDUCTASE SUBUNIT B 2"/>
    <property type="match status" value="1"/>
</dbReference>
<dbReference type="Pfam" id="PF01058">
    <property type="entry name" value="Oxidored_q6"/>
    <property type="match status" value="1"/>
</dbReference>
<keyword evidence="5 12" id="KW-0874">Quinone</keyword>
<feature type="binding site" evidence="12">
    <location>
        <position position="39"/>
    </location>
    <ligand>
        <name>[4Fe-4S] cluster</name>
        <dbReference type="ChEBI" id="CHEBI:49883"/>
    </ligand>
</feature>
<dbReference type="GO" id="GO:0008137">
    <property type="term" value="F:NADH dehydrogenase (ubiquinone) activity"/>
    <property type="evidence" value="ECO:0007669"/>
    <property type="project" value="InterPro"/>
</dbReference>
<feature type="binding site" evidence="12">
    <location>
        <position position="133"/>
    </location>
    <ligand>
        <name>[4Fe-4S] cluster</name>
        <dbReference type="ChEBI" id="CHEBI:49883"/>
    </ligand>
</feature>
<dbReference type="GO" id="GO:0050136">
    <property type="term" value="F:NADH dehydrogenase (quinone) (non-electrogenic) activity"/>
    <property type="evidence" value="ECO:0007669"/>
    <property type="project" value="UniProtKB-UniRule"/>
</dbReference>
<sequence>MGMSTVQSHPNIITTTADWVFSWARRSSLWWLQFGLACCAIEMISSAMPRFDLAERFGMLYRASPRQADLMIVAGTVTKKMAPVVRQLYDQMADPKWVISMGSCANVGGPFDTYAVVQGVDQVIPVDIYVPGCPPVPEALYYGVLELQNRIIRYERLKQRYGLEAAEADRQEQREAARAALGPRSSGAR</sequence>
<dbReference type="NCBIfam" id="TIGR01957">
    <property type="entry name" value="nuoB_fam"/>
    <property type="match status" value="1"/>
</dbReference>
<keyword evidence="8 12" id="KW-0408">Iron</keyword>
<keyword evidence="12" id="KW-0830">Ubiquinone</keyword>
<keyword evidence="6 12" id="KW-0479">Metal-binding</keyword>
<organism evidence="15">
    <name type="scientific">Thermomicrobium roseum</name>
    <dbReference type="NCBI Taxonomy" id="500"/>
    <lineage>
        <taxon>Bacteria</taxon>
        <taxon>Pseudomonadati</taxon>
        <taxon>Thermomicrobiota</taxon>
        <taxon>Thermomicrobia</taxon>
        <taxon>Thermomicrobiales</taxon>
        <taxon>Thermomicrobiaceae</taxon>
        <taxon>Thermomicrobium</taxon>
    </lineage>
</organism>
<evidence type="ECO:0000256" key="10">
    <source>
        <dbReference type="ARBA" id="ARBA00023027"/>
    </source>
</evidence>
<accession>A0A7C1XFB3</accession>
<keyword evidence="9 12" id="KW-0411">Iron-sulfur</keyword>
<dbReference type="SUPFAM" id="SSF56770">
    <property type="entry name" value="HydA/Nqo6-like"/>
    <property type="match status" value="1"/>
</dbReference>
<evidence type="ECO:0000256" key="3">
    <source>
        <dbReference type="ARBA" id="ARBA00022475"/>
    </source>
</evidence>
<dbReference type="GO" id="GO:0051539">
    <property type="term" value="F:4 iron, 4 sulfur cluster binding"/>
    <property type="evidence" value="ECO:0007669"/>
    <property type="project" value="UniProtKB-KW"/>
</dbReference>
<evidence type="ECO:0000259" key="14">
    <source>
        <dbReference type="Pfam" id="PF01058"/>
    </source>
</evidence>
<evidence type="ECO:0000313" key="15">
    <source>
        <dbReference type="EMBL" id="HEF64431.1"/>
    </source>
</evidence>
<dbReference type="GO" id="GO:0005506">
    <property type="term" value="F:iron ion binding"/>
    <property type="evidence" value="ECO:0007669"/>
    <property type="project" value="UniProtKB-UniRule"/>
</dbReference>
<dbReference type="GO" id="GO:0048038">
    <property type="term" value="F:quinone binding"/>
    <property type="evidence" value="ECO:0007669"/>
    <property type="project" value="UniProtKB-KW"/>
</dbReference>
<reference evidence="15" key="1">
    <citation type="journal article" date="2020" name="mSystems">
        <title>Genome- and Community-Level Interaction Insights into Carbon Utilization and Element Cycling Functions of Hydrothermarchaeota in Hydrothermal Sediment.</title>
        <authorList>
            <person name="Zhou Z."/>
            <person name="Liu Y."/>
            <person name="Xu W."/>
            <person name="Pan J."/>
            <person name="Luo Z.H."/>
            <person name="Li M."/>
        </authorList>
    </citation>
    <scope>NUCLEOTIDE SEQUENCE [LARGE SCALE GENOMIC DNA]</scope>
    <source>
        <strain evidence="15">SpSt-222</strain>
    </source>
</reference>
<dbReference type="EC" id="7.1.1.-" evidence="12"/>
<keyword evidence="11 12" id="KW-0472">Membrane</keyword>
<comment type="cofactor">
    <cofactor evidence="12">
        <name>[4Fe-4S] cluster</name>
        <dbReference type="ChEBI" id="CHEBI:49883"/>
    </cofactor>
    <text evidence="12">Binds 1 [4Fe-4S] cluster.</text>
</comment>
<evidence type="ECO:0000256" key="2">
    <source>
        <dbReference type="ARBA" id="ARBA00022448"/>
    </source>
</evidence>
<comment type="subunit">
    <text evidence="12">NDH-1 is composed of 14 different subunits. Subunits NuoB, C, D, E, F, and G constitute the peripheral sector of the complex.</text>
</comment>
<dbReference type="AlphaFoldDB" id="A0A7C1XFB3"/>
<evidence type="ECO:0000256" key="9">
    <source>
        <dbReference type="ARBA" id="ARBA00023014"/>
    </source>
</evidence>
<keyword evidence="3 12" id="KW-1003">Cell membrane</keyword>
<comment type="catalytic activity">
    <reaction evidence="12">
        <text>a quinone + NADH + 5 H(+)(in) = a quinol + NAD(+) + 4 H(+)(out)</text>
        <dbReference type="Rhea" id="RHEA:57888"/>
        <dbReference type="ChEBI" id="CHEBI:15378"/>
        <dbReference type="ChEBI" id="CHEBI:24646"/>
        <dbReference type="ChEBI" id="CHEBI:57540"/>
        <dbReference type="ChEBI" id="CHEBI:57945"/>
        <dbReference type="ChEBI" id="CHEBI:132124"/>
    </reaction>
</comment>
<evidence type="ECO:0000256" key="12">
    <source>
        <dbReference type="HAMAP-Rule" id="MF_01356"/>
    </source>
</evidence>
<keyword evidence="4 12" id="KW-0004">4Fe-4S</keyword>
<evidence type="ECO:0000256" key="11">
    <source>
        <dbReference type="ARBA" id="ARBA00023136"/>
    </source>
</evidence>
<evidence type="ECO:0000256" key="8">
    <source>
        <dbReference type="ARBA" id="ARBA00023004"/>
    </source>
</evidence>
<evidence type="ECO:0000256" key="1">
    <source>
        <dbReference type="ARBA" id="ARBA00009173"/>
    </source>
</evidence>
<dbReference type="InterPro" id="IPR006137">
    <property type="entry name" value="NADH_UbQ_OxRdtase-like_20kDa"/>
</dbReference>
<gene>
    <name evidence="12" type="primary">nuoB</name>
    <name evidence="15" type="ORF">ENP47_02310</name>
</gene>
<keyword evidence="10 12" id="KW-0520">NAD</keyword>
<dbReference type="GO" id="GO:0005886">
    <property type="term" value="C:plasma membrane"/>
    <property type="evidence" value="ECO:0007669"/>
    <property type="project" value="UniProtKB-SubCell"/>
</dbReference>
<dbReference type="HAMAP" id="MF_01356">
    <property type="entry name" value="NDH1_NuoB"/>
    <property type="match status" value="1"/>
</dbReference>
<comment type="function">
    <text evidence="12">NDH-1 shuttles electrons from NADH, via FMN and iron-sulfur (Fe-S) centers, to quinones in the respiratory chain. The immediate electron acceptor for the enzyme in this species is believed to be ubiquinone. Couples the redox reaction to proton translocation (for every two electrons transferred, four hydrogen ions are translocated across the cytoplasmic membrane), and thus conserves the redox energy in a proton gradient.</text>
</comment>
<evidence type="ECO:0000256" key="6">
    <source>
        <dbReference type="ARBA" id="ARBA00022723"/>
    </source>
</evidence>
<dbReference type="FunFam" id="3.40.50.12280:FF:000002">
    <property type="entry name" value="NADH-quinone oxidoreductase subunit B"/>
    <property type="match status" value="1"/>
</dbReference>
<keyword evidence="2 12" id="KW-0813">Transport</keyword>
<feature type="domain" description="NADH:ubiquinone oxidoreductase-like 20kDa subunit" evidence="14">
    <location>
        <begin position="38"/>
        <end position="146"/>
    </location>
</feature>
<comment type="caution">
    <text evidence="15">The sequence shown here is derived from an EMBL/GenBank/DDBJ whole genome shotgun (WGS) entry which is preliminary data.</text>
</comment>